<feature type="compositionally biased region" description="Basic and acidic residues" evidence="4">
    <location>
        <begin position="32"/>
        <end position="49"/>
    </location>
</feature>
<protein>
    <recommendedName>
        <fullName evidence="5">RRM domain-containing protein</fullName>
    </recommendedName>
</protein>
<dbReference type="PANTHER" id="PTHR23236">
    <property type="entry name" value="EUKARYOTIC TRANSLATION INITIATION FACTOR 4B/4H"/>
    <property type="match status" value="1"/>
</dbReference>
<feature type="compositionally biased region" description="Basic and acidic residues" evidence="4">
    <location>
        <begin position="327"/>
        <end position="367"/>
    </location>
</feature>
<keyword evidence="7" id="KW-1185">Reference proteome</keyword>
<feature type="compositionally biased region" description="Low complexity" evidence="4">
    <location>
        <begin position="253"/>
        <end position="266"/>
    </location>
</feature>
<proteinExistence type="predicted"/>
<dbReference type="GeneID" id="37013061"/>
<keyword evidence="1" id="KW-0677">Repeat</keyword>
<dbReference type="SUPFAM" id="SSF54928">
    <property type="entry name" value="RNA-binding domain, RBD"/>
    <property type="match status" value="2"/>
</dbReference>
<dbReference type="Proteomes" id="UP000245942">
    <property type="component" value="Unassembled WGS sequence"/>
</dbReference>
<feature type="compositionally biased region" description="Acidic residues" evidence="4">
    <location>
        <begin position="377"/>
        <end position="389"/>
    </location>
</feature>
<dbReference type="PROSITE" id="PS50102">
    <property type="entry name" value="RRM"/>
    <property type="match status" value="1"/>
</dbReference>
<dbReference type="RefSeq" id="XP_025350882.1">
    <property type="nucleotide sequence ID" value="XM_025491327.1"/>
</dbReference>
<dbReference type="EMBL" id="KZ819321">
    <property type="protein sequence ID" value="PWN23722.1"/>
    <property type="molecule type" value="Genomic_DNA"/>
</dbReference>
<dbReference type="OrthoDB" id="439808at2759"/>
<evidence type="ECO:0000313" key="6">
    <source>
        <dbReference type="EMBL" id="PWN23722.1"/>
    </source>
</evidence>
<reference evidence="6 7" key="1">
    <citation type="journal article" date="2018" name="Mol. Biol. Evol.">
        <title>Broad Genomic Sampling Reveals a Smut Pathogenic Ancestry of the Fungal Clade Ustilaginomycotina.</title>
        <authorList>
            <person name="Kijpornyongpan T."/>
            <person name="Mondo S.J."/>
            <person name="Barry K."/>
            <person name="Sandor L."/>
            <person name="Lee J."/>
            <person name="Lipzen A."/>
            <person name="Pangilinan J."/>
            <person name="LaButti K."/>
            <person name="Hainaut M."/>
            <person name="Henrissat B."/>
            <person name="Grigoriev I.V."/>
            <person name="Spatafora J.W."/>
            <person name="Aime M.C."/>
        </authorList>
    </citation>
    <scope>NUCLEOTIDE SEQUENCE [LARGE SCALE GENOMIC DNA]</scope>
    <source>
        <strain evidence="6 7">MCA 4718</strain>
    </source>
</reference>
<feature type="region of interest" description="Disordered" evidence="4">
    <location>
        <begin position="1"/>
        <end position="143"/>
    </location>
</feature>
<feature type="compositionally biased region" description="Low complexity" evidence="4">
    <location>
        <begin position="535"/>
        <end position="553"/>
    </location>
</feature>
<dbReference type="InterPro" id="IPR035979">
    <property type="entry name" value="RBD_domain_sf"/>
</dbReference>
<feature type="region of interest" description="Disordered" evidence="4">
    <location>
        <begin position="486"/>
        <end position="620"/>
    </location>
</feature>
<evidence type="ECO:0000256" key="2">
    <source>
        <dbReference type="ARBA" id="ARBA00022884"/>
    </source>
</evidence>
<evidence type="ECO:0000259" key="5">
    <source>
        <dbReference type="PROSITE" id="PS50102"/>
    </source>
</evidence>
<dbReference type="AlphaFoldDB" id="A0A316UES2"/>
<dbReference type="SMART" id="SM00360">
    <property type="entry name" value="RRM"/>
    <property type="match status" value="2"/>
</dbReference>
<evidence type="ECO:0000313" key="7">
    <source>
        <dbReference type="Proteomes" id="UP000245942"/>
    </source>
</evidence>
<gene>
    <name evidence="6" type="ORF">BCV69DRAFT_279647</name>
</gene>
<sequence length="620" mass="65592">MSQTNEVQQADAGTSSSSAAAPPRIVGPDGLTNKERRLAKQAEKKKRAEGGAAETVVQSTSAASAEAHSKAIKRKNDNDETAIQADGIASEDATAPAAEGEQEGEVEALSHKEQRKRRRLEKKGLLPAPGSAEDGSAAEKREALPERSPYAIWIGNLSFMTNAQRLQSWLEEKGLQGISRVHMPKGVKKFEQNRGFAYVDLPTAEAVQAGVTLSEDHLEGRRLLIKSATDYTGRPALNPAMAALAQATPSAGNVAASTGAGAGPTPDEASPAGPPVITPGGGKTGLTKTAQKILRGQKHPAGPTLFVGNLSFNSTQEGLLELFERSAKARESWTKSVKERKREEKREKRKADSLEAKKRRAERDAAKALKSGTESGSDSDSDEDEDEDEDKAKVDAASSDGDDDSSSCSSSSSDEEQEDEEEATPRGAGVRKVRMGTFEDTGKCKGFAFVDFFTPVYSTASLIDPHNYRLDGRELTLEFAGADAVRRGAPKTQRTGTAGGGGGRGKWPSSRESLGHKPERRERTGGPRADKLRARAAAAPAAQAAGEETAASAGVDLGVVSTNPNHKENQAERRARREREGGAKGGYTRRAKPGAALANAQRGKVGIDTTGEAGTKVTFD</sequence>
<feature type="region of interest" description="Disordered" evidence="4">
    <location>
        <begin position="327"/>
        <end position="433"/>
    </location>
</feature>
<dbReference type="Gene3D" id="3.30.70.330">
    <property type="match status" value="2"/>
</dbReference>
<dbReference type="InterPro" id="IPR000504">
    <property type="entry name" value="RRM_dom"/>
</dbReference>
<name>A0A316UES2_9BASI</name>
<feature type="domain" description="RRM" evidence="5">
    <location>
        <begin position="150"/>
        <end position="230"/>
    </location>
</feature>
<feature type="compositionally biased region" description="Polar residues" evidence="4">
    <location>
        <begin position="1"/>
        <end position="14"/>
    </location>
</feature>
<dbReference type="GO" id="GO:0003723">
    <property type="term" value="F:RNA binding"/>
    <property type="evidence" value="ECO:0007669"/>
    <property type="project" value="UniProtKB-UniRule"/>
</dbReference>
<dbReference type="PANTHER" id="PTHR23236:SF119">
    <property type="entry name" value="NUCLEAR RNA-BINDING PROTEIN SART-3"/>
    <property type="match status" value="1"/>
</dbReference>
<dbReference type="InterPro" id="IPR012677">
    <property type="entry name" value="Nucleotide-bd_a/b_plait_sf"/>
</dbReference>
<evidence type="ECO:0000256" key="3">
    <source>
        <dbReference type="PROSITE-ProRule" id="PRU00176"/>
    </source>
</evidence>
<accession>A0A316UES2</accession>
<keyword evidence="2 3" id="KW-0694">RNA-binding</keyword>
<evidence type="ECO:0000256" key="4">
    <source>
        <dbReference type="SAM" id="MobiDB-lite"/>
    </source>
</evidence>
<feature type="compositionally biased region" description="Basic and acidic residues" evidence="4">
    <location>
        <begin position="565"/>
        <end position="582"/>
    </location>
</feature>
<dbReference type="STRING" id="1684307.A0A316UES2"/>
<evidence type="ECO:0000256" key="1">
    <source>
        <dbReference type="ARBA" id="ARBA00022737"/>
    </source>
</evidence>
<feature type="compositionally biased region" description="Acidic residues" evidence="4">
    <location>
        <begin position="413"/>
        <end position="422"/>
    </location>
</feature>
<organism evidence="6 7">
    <name type="scientific">Pseudomicrostroma glucosiphilum</name>
    <dbReference type="NCBI Taxonomy" id="1684307"/>
    <lineage>
        <taxon>Eukaryota</taxon>
        <taxon>Fungi</taxon>
        <taxon>Dikarya</taxon>
        <taxon>Basidiomycota</taxon>
        <taxon>Ustilaginomycotina</taxon>
        <taxon>Exobasidiomycetes</taxon>
        <taxon>Microstromatales</taxon>
        <taxon>Microstromatales incertae sedis</taxon>
        <taxon>Pseudomicrostroma</taxon>
    </lineage>
</organism>
<feature type="compositionally biased region" description="Basic and acidic residues" evidence="4">
    <location>
        <begin position="513"/>
        <end position="533"/>
    </location>
</feature>
<feature type="region of interest" description="Disordered" evidence="4">
    <location>
        <begin position="253"/>
        <end position="286"/>
    </location>
</feature>